<dbReference type="InterPro" id="IPR005588">
    <property type="entry name" value="MucB_RseB"/>
</dbReference>
<dbReference type="CDD" id="cd16327">
    <property type="entry name" value="RseB"/>
    <property type="match status" value="1"/>
</dbReference>
<evidence type="ECO:0000256" key="2">
    <source>
        <dbReference type="ARBA" id="ARBA00008150"/>
    </source>
</evidence>
<comment type="subcellular location">
    <subcellularLocation>
        <location evidence="1">Periplasm</location>
    </subcellularLocation>
</comment>
<accession>A0ABU3KQ41</accession>
<keyword evidence="3" id="KW-0732">Signal</keyword>
<evidence type="ECO:0000313" key="7">
    <source>
        <dbReference type="EMBL" id="MDT7519940.1"/>
    </source>
</evidence>
<dbReference type="Pfam" id="PF03888">
    <property type="entry name" value="MucB_RseB"/>
    <property type="match status" value="1"/>
</dbReference>
<dbReference type="InterPro" id="IPR038484">
    <property type="entry name" value="MucB/RseB_C_sf"/>
</dbReference>
<evidence type="ECO:0000256" key="4">
    <source>
        <dbReference type="ARBA" id="ARBA00022764"/>
    </source>
</evidence>
<dbReference type="RefSeq" id="WP_313875586.1">
    <property type="nucleotide sequence ID" value="NZ_JAVBIK010000001.1"/>
</dbReference>
<dbReference type="InterPro" id="IPR033434">
    <property type="entry name" value="MucB/RseB_N"/>
</dbReference>
<evidence type="ECO:0000313" key="8">
    <source>
        <dbReference type="Proteomes" id="UP001321700"/>
    </source>
</evidence>
<name>A0ABU3KQ41_9BURK</name>
<evidence type="ECO:0000259" key="5">
    <source>
        <dbReference type="Pfam" id="PF03888"/>
    </source>
</evidence>
<sequence length="336" mass="36722">MNWLRSCRLLSRGFVLACVLGVQAWVPAIAQENSVSAWLTRLHEASKHRTYTGTFVVSAGTQMASAKIWHVCEGEQQLERIEPLSGTPRTTFRRNSEVLTLFPTAKVGIAETREATSLFPGLLKSKGADLDEFYSLKTMASERLAGVDADVVHIQAKDGLRYGYRVWSEKKSGLVIQLQTLDVDGKTLEQSAFSELNMDAQVSSAKLNQLMGQTEGYRIERRTTEKTSAAAQGWAMNGGVPGFKPGGCYIRPVALLAGASGKTDTSMQWMFSDGLATVSLFVERFDPSRHIQVGAADLGGATRTQTRKLGNWWITAVGEVPAGTLAVFTQALERKK</sequence>
<evidence type="ECO:0000259" key="6">
    <source>
        <dbReference type="Pfam" id="PF17188"/>
    </source>
</evidence>
<evidence type="ECO:0000256" key="3">
    <source>
        <dbReference type="ARBA" id="ARBA00022729"/>
    </source>
</evidence>
<dbReference type="Gene3D" id="3.30.200.100">
    <property type="entry name" value="MucB/RseB, C-terminal domain"/>
    <property type="match status" value="1"/>
</dbReference>
<keyword evidence="8" id="KW-1185">Reference proteome</keyword>
<comment type="similarity">
    <text evidence="2">Belongs to the RseB family.</text>
</comment>
<proteinExistence type="inferred from homology"/>
<reference evidence="7 8" key="1">
    <citation type="submission" date="2023-08" db="EMBL/GenBank/DDBJ databases">
        <title>Rhodoferax potami sp. nov. and Rhodoferax mekongensis sp. nov., isolated from the Mekong River in Thailand.</title>
        <authorList>
            <person name="Kitikhun S."/>
            <person name="Charoenyingcharoen P."/>
            <person name="Siriarchawattana P."/>
            <person name="Likhitrattanapisal S."/>
            <person name="Nilsakha T."/>
            <person name="Chanpet A."/>
            <person name="Rattanawaree P."/>
            <person name="Ingsriswang S."/>
        </authorList>
    </citation>
    <scope>NUCLEOTIDE SEQUENCE [LARGE SCALE GENOMIC DNA]</scope>
    <source>
        <strain evidence="7 8">TBRC 17660</strain>
    </source>
</reference>
<dbReference type="InterPro" id="IPR033436">
    <property type="entry name" value="MucB/RseB_C"/>
</dbReference>
<dbReference type="PIRSF" id="PIRSF005427">
    <property type="entry name" value="RseB"/>
    <property type="match status" value="1"/>
</dbReference>
<comment type="caution">
    <text evidence="7">The sequence shown here is derived from an EMBL/GenBank/DDBJ whole genome shotgun (WGS) entry which is preliminary data.</text>
</comment>
<dbReference type="Proteomes" id="UP001321700">
    <property type="component" value="Unassembled WGS sequence"/>
</dbReference>
<dbReference type="PANTHER" id="PTHR38782:SF1">
    <property type="entry name" value="SIGMA-E FACTOR REGULATORY PROTEIN RSEB"/>
    <property type="match status" value="1"/>
</dbReference>
<evidence type="ECO:0000256" key="1">
    <source>
        <dbReference type="ARBA" id="ARBA00004418"/>
    </source>
</evidence>
<dbReference type="EMBL" id="JAVBIK010000001">
    <property type="protein sequence ID" value="MDT7519940.1"/>
    <property type="molecule type" value="Genomic_DNA"/>
</dbReference>
<gene>
    <name evidence="7" type="ORF">RAE19_14685</name>
</gene>
<dbReference type="PANTHER" id="PTHR38782">
    <property type="match status" value="1"/>
</dbReference>
<organism evidence="7 8">
    <name type="scientific">Rhodoferax potami</name>
    <dbReference type="NCBI Taxonomy" id="3068338"/>
    <lineage>
        <taxon>Bacteria</taxon>
        <taxon>Pseudomonadati</taxon>
        <taxon>Pseudomonadota</taxon>
        <taxon>Betaproteobacteria</taxon>
        <taxon>Burkholderiales</taxon>
        <taxon>Comamonadaceae</taxon>
        <taxon>Rhodoferax</taxon>
    </lineage>
</organism>
<keyword evidence="4" id="KW-0574">Periplasm</keyword>
<feature type="domain" description="MucB/RseB N-terminal" evidence="5">
    <location>
        <begin position="35"/>
        <end position="211"/>
    </location>
</feature>
<feature type="domain" description="MucB/RseB C-terminal" evidence="6">
    <location>
        <begin position="230"/>
        <end position="332"/>
    </location>
</feature>
<dbReference type="Pfam" id="PF17188">
    <property type="entry name" value="MucB_RseB_C"/>
    <property type="match status" value="1"/>
</dbReference>
<protein>
    <submittedName>
        <fullName evidence="7">MucB/RseB C-terminal domain-containing protein</fullName>
    </submittedName>
</protein>
<dbReference type="Gene3D" id="2.50.20.10">
    <property type="entry name" value="Lipoprotein localisation LolA/LolB/LppX"/>
    <property type="match status" value="1"/>
</dbReference>